<sequence length="312" mass="35574">MPVFKGSNWKVEVVGSGKFWLEIGLSKAPTADIYVFNTPIMPFFFKPKKSVVIALDFAYRHFKSKNLKEFVFNKFLFFLNNFSFKRADAIVSISEETKKDILKLFDVSKQKIKVIYPGFKKICSLPVREISLPEYFFLYVGVIKERKNLFNIVKGFREFKRSDKTDCKLVIAGKSGGEYYEKVLEFIKSEKIESDVAFLGFIDDNELAIAYKKAIALVFPSLIEGFGFPVLEAMNCGLPVITSKYGSLAEIAGSSGILVDPYNSGEISSAMKKIYSDNLLRYEMSSKGIIRAEEFSWQRSAEKFINLFENLQ</sequence>
<dbReference type="Gene3D" id="3.40.50.2000">
    <property type="entry name" value="Glycogen Phosphorylase B"/>
    <property type="match status" value="2"/>
</dbReference>
<dbReference type="GO" id="GO:0016757">
    <property type="term" value="F:glycosyltransferase activity"/>
    <property type="evidence" value="ECO:0007669"/>
    <property type="project" value="InterPro"/>
</dbReference>
<feature type="domain" description="Glycosyl transferase family 1" evidence="2">
    <location>
        <begin position="133"/>
        <end position="288"/>
    </location>
</feature>
<dbReference type="AlphaFoldDB" id="A0A0G1A6J4"/>
<dbReference type="Pfam" id="PF00534">
    <property type="entry name" value="Glycos_transf_1"/>
    <property type="match status" value="1"/>
</dbReference>
<dbReference type="PANTHER" id="PTHR46401">
    <property type="entry name" value="GLYCOSYLTRANSFERASE WBBK-RELATED"/>
    <property type="match status" value="1"/>
</dbReference>
<name>A0A0G1A6J4_9BACT</name>
<dbReference type="EMBL" id="LCDO01000007">
    <property type="protein sequence ID" value="KKS56667.1"/>
    <property type="molecule type" value="Genomic_DNA"/>
</dbReference>
<dbReference type="FunFam" id="3.40.50.2000:FF:000119">
    <property type="entry name" value="Glycosyl transferase group 1"/>
    <property type="match status" value="1"/>
</dbReference>
<protein>
    <submittedName>
        <fullName evidence="3">Group 1 glycosyl transferase</fullName>
    </submittedName>
</protein>
<dbReference type="PANTHER" id="PTHR46401:SF2">
    <property type="entry name" value="GLYCOSYLTRANSFERASE WBBK-RELATED"/>
    <property type="match status" value="1"/>
</dbReference>
<dbReference type="SUPFAM" id="SSF53756">
    <property type="entry name" value="UDP-Glycosyltransferase/glycogen phosphorylase"/>
    <property type="match status" value="1"/>
</dbReference>
<gene>
    <name evidence="3" type="ORF">UV20_C0007G0004</name>
</gene>
<dbReference type="InterPro" id="IPR001296">
    <property type="entry name" value="Glyco_trans_1"/>
</dbReference>
<proteinExistence type="predicted"/>
<accession>A0A0G1A6J4</accession>
<reference evidence="3 4" key="1">
    <citation type="journal article" date="2015" name="Nature">
        <title>rRNA introns, odd ribosomes, and small enigmatic genomes across a large radiation of phyla.</title>
        <authorList>
            <person name="Brown C.T."/>
            <person name="Hug L.A."/>
            <person name="Thomas B.C."/>
            <person name="Sharon I."/>
            <person name="Castelle C.J."/>
            <person name="Singh A."/>
            <person name="Wilkins M.J."/>
            <person name="Williams K.H."/>
            <person name="Banfield J.F."/>
        </authorList>
    </citation>
    <scope>NUCLEOTIDE SEQUENCE [LARGE SCALE GENOMIC DNA]</scope>
</reference>
<dbReference type="CDD" id="cd03809">
    <property type="entry name" value="GT4_MtfB-like"/>
    <property type="match status" value="1"/>
</dbReference>
<organism evidence="3 4">
    <name type="scientific">Candidatus Magasanikbacteria bacterium GW2011_GWA2_42_32</name>
    <dbReference type="NCBI Taxonomy" id="1619039"/>
    <lineage>
        <taxon>Bacteria</taxon>
        <taxon>Candidatus Magasanikiibacteriota</taxon>
    </lineage>
</organism>
<keyword evidence="1 3" id="KW-0808">Transferase</keyword>
<comment type="caution">
    <text evidence="3">The sequence shown here is derived from an EMBL/GenBank/DDBJ whole genome shotgun (WGS) entry which is preliminary data.</text>
</comment>
<evidence type="ECO:0000313" key="3">
    <source>
        <dbReference type="EMBL" id="KKS56667.1"/>
    </source>
</evidence>
<evidence type="ECO:0000259" key="2">
    <source>
        <dbReference type="Pfam" id="PF00534"/>
    </source>
</evidence>
<evidence type="ECO:0000313" key="4">
    <source>
        <dbReference type="Proteomes" id="UP000034837"/>
    </source>
</evidence>
<evidence type="ECO:0000256" key="1">
    <source>
        <dbReference type="ARBA" id="ARBA00022679"/>
    </source>
</evidence>
<dbReference type="Proteomes" id="UP000034837">
    <property type="component" value="Unassembled WGS sequence"/>
</dbReference>